<name>A0ABQ4XYB9_9ASTR</name>
<evidence type="ECO:0000313" key="4">
    <source>
        <dbReference type="Proteomes" id="UP001151760"/>
    </source>
</evidence>
<feature type="region of interest" description="Disordered" evidence="1">
    <location>
        <begin position="235"/>
        <end position="262"/>
    </location>
</feature>
<gene>
    <name evidence="3" type="ORF">Tco_0702618</name>
</gene>
<keyword evidence="4" id="KW-1185">Reference proteome</keyword>
<dbReference type="Proteomes" id="UP001151760">
    <property type="component" value="Unassembled WGS sequence"/>
</dbReference>
<sequence>MVMGKQDTLTNVAVGLKKGAVGLTNVEDGLTDVEEVCDWLTVGAEGLTNSLCVVGRGGRGRGPKGCNDEGVDELNGQGNDQGLGANRGVDGVNRNVEGVNKGVFIEGFLACNPKEYDGKGDPTLILGSWHVSMSWNEFKCMMIQEFCPSHEMKKLESELWNHAMVGAGHAAYTNRFYELARLVPHLVTRESRMIERYVCGLASQIRGMVATTEPKSMQKAVQIYGALTDEAVRNGSIKKVKNRGNVGEPSKDRSRRDANKRTRTVNAFATTVNPDCRSVPRNVNLANARNPHVRACYECGSTDHVRPACSIWNRVQGPGGNCPNQVVANNEGQGRGNQGNQARGRAFMLGAEEARQDPNIMTGIEPSELGF</sequence>
<evidence type="ECO:0000313" key="3">
    <source>
        <dbReference type="EMBL" id="GJS69777.1"/>
    </source>
</evidence>
<dbReference type="InterPro" id="IPR005162">
    <property type="entry name" value="Retrotrans_gag_dom"/>
</dbReference>
<keyword evidence="3" id="KW-0808">Transferase</keyword>
<dbReference type="Pfam" id="PF03732">
    <property type="entry name" value="Retrotrans_gag"/>
    <property type="match status" value="1"/>
</dbReference>
<protein>
    <submittedName>
        <fullName evidence="3">Reverse transcriptase domain-containing protein</fullName>
    </submittedName>
</protein>
<accession>A0ABQ4XYB9</accession>
<evidence type="ECO:0000256" key="1">
    <source>
        <dbReference type="SAM" id="MobiDB-lite"/>
    </source>
</evidence>
<feature type="domain" description="Retrotransposon gag" evidence="2">
    <location>
        <begin position="132"/>
        <end position="201"/>
    </location>
</feature>
<proteinExistence type="predicted"/>
<keyword evidence="3" id="KW-0548">Nucleotidyltransferase</keyword>
<keyword evidence="3" id="KW-0695">RNA-directed DNA polymerase</keyword>
<reference evidence="3" key="2">
    <citation type="submission" date="2022-01" db="EMBL/GenBank/DDBJ databases">
        <authorList>
            <person name="Yamashiro T."/>
            <person name="Shiraishi A."/>
            <person name="Satake H."/>
            <person name="Nakayama K."/>
        </authorList>
    </citation>
    <scope>NUCLEOTIDE SEQUENCE</scope>
</reference>
<dbReference type="GO" id="GO:0003964">
    <property type="term" value="F:RNA-directed DNA polymerase activity"/>
    <property type="evidence" value="ECO:0007669"/>
    <property type="project" value="UniProtKB-KW"/>
</dbReference>
<feature type="compositionally biased region" description="Basic and acidic residues" evidence="1">
    <location>
        <begin position="249"/>
        <end position="260"/>
    </location>
</feature>
<comment type="caution">
    <text evidence="3">The sequence shown here is derived from an EMBL/GenBank/DDBJ whole genome shotgun (WGS) entry which is preliminary data.</text>
</comment>
<evidence type="ECO:0000259" key="2">
    <source>
        <dbReference type="Pfam" id="PF03732"/>
    </source>
</evidence>
<dbReference type="EMBL" id="BQNB010009886">
    <property type="protein sequence ID" value="GJS69777.1"/>
    <property type="molecule type" value="Genomic_DNA"/>
</dbReference>
<reference evidence="3" key="1">
    <citation type="journal article" date="2022" name="Int. J. Mol. Sci.">
        <title>Draft Genome of Tanacetum Coccineum: Genomic Comparison of Closely Related Tanacetum-Family Plants.</title>
        <authorList>
            <person name="Yamashiro T."/>
            <person name="Shiraishi A."/>
            <person name="Nakayama K."/>
            <person name="Satake H."/>
        </authorList>
    </citation>
    <scope>NUCLEOTIDE SEQUENCE</scope>
</reference>
<organism evidence="3 4">
    <name type="scientific">Tanacetum coccineum</name>
    <dbReference type="NCBI Taxonomy" id="301880"/>
    <lineage>
        <taxon>Eukaryota</taxon>
        <taxon>Viridiplantae</taxon>
        <taxon>Streptophyta</taxon>
        <taxon>Embryophyta</taxon>
        <taxon>Tracheophyta</taxon>
        <taxon>Spermatophyta</taxon>
        <taxon>Magnoliopsida</taxon>
        <taxon>eudicotyledons</taxon>
        <taxon>Gunneridae</taxon>
        <taxon>Pentapetalae</taxon>
        <taxon>asterids</taxon>
        <taxon>campanulids</taxon>
        <taxon>Asterales</taxon>
        <taxon>Asteraceae</taxon>
        <taxon>Asteroideae</taxon>
        <taxon>Anthemideae</taxon>
        <taxon>Anthemidinae</taxon>
        <taxon>Tanacetum</taxon>
    </lineage>
</organism>